<reference evidence="7 8" key="1">
    <citation type="journal article" date="2021" name="Sci. Rep.">
        <title>Genome sequencing of the multicellular alga Astrephomene provides insights into convergent evolution of germ-soma differentiation.</title>
        <authorList>
            <person name="Yamashita S."/>
            <person name="Yamamoto K."/>
            <person name="Matsuzaki R."/>
            <person name="Suzuki S."/>
            <person name="Yamaguchi H."/>
            <person name="Hirooka S."/>
            <person name="Minakuchi Y."/>
            <person name="Miyagishima S."/>
            <person name="Kawachi M."/>
            <person name="Toyoda A."/>
            <person name="Nozaki H."/>
        </authorList>
    </citation>
    <scope>NUCLEOTIDE SEQUENCE [LARGE SCALE GENOMIC DNA]</scope>
    <source>
        <strain evidence="7 8">NIES-4017</strain>
    </source>
</reference>
<feature type="transmembrane region" description="Helical" evidence="6">
    <location>
        <begin position="174"/>
        <end position="198"/>
    </location>
</feature>
<name>A0AAD3DPG3_9CHLO</name>
<dbReference type="PANTHER" id="PTHR10383">
    <property type="entry name" value="SERINE INCORPORATOR"/>
    <property type="match status" value="1"/>
</dbReference>
<keyword evidence="3 6" id="KW-0812">Transmembrane</keyword>
<comment type="caution">
    <text evidence="7">The sequence shown here is derived from an EMBL/GenBank/DDBJ whole genome shotgun (WGS) entry which is preliminary data.</text>
</comment>
<dbReference type="InterPro" id="IPR005016">
    <property type="entry name" value="TDE1/TMS"/>
</dbReference>
<dbReference type="Proteomes" id="UP001054857">
    <property type="component" value="Unassembled WGS sequence"/>
</dbReference>
<evidence type="ECO:0000256" key="6">
    <source>
        <dbReference type="SAM" id="Phobius"/>
    </source>
</evidence>
<feature type="transmembrane region" description="Helical" evidence="6">
    <location>
        <begin position="113"/>
        <end position="132"/>
    </location>
</feature>
<evidence type="ECO:0000256" key="5">
    <source>
        <dbReference type="ARBA" id="ARBA00023136"/>
    </source>
</evidence>
<evidence type="ECO:0000256" key="1">
    <source>
        <dbReference type="ARBA" id="ARBA00004141"/>
    </source>
</evidence>
<feature type="transmembrane region" description="Helical" evidence="6">
    <location>
        <begin position="371"/>
        <end position="390"/>
    </location>
</feature>
<evidence type="ECO:0000313" key="7">
    <source>
        <dbReference type="EMBL" id="GFR44202.1"/>
    </source>
</evidence>
<feature type="transmembrane region" description="Helical" evidence="6">
    <location>
        <begin position="276"/>
        <end position="296"/>
    </location>
</feature>
<sequence>MCCLSLIWCGGWDVGLRTRFTVAKWFYCVGFTATAIAVWVLRDYGGDFLPREVSAFNLCKEAADPASVSRCAGKEVALRVSFANLVWFGAHLLGCLLLTRVEDPRVDLHAGLWAWQVLTWLAALIGFMWLPASTLAGYAQFARYASGVFLVLQLVLLVAFVYEVNEWLVARDSPAAWALLVGGAAVAFGGGLVLTGITYHYYAPAASCSLNVFFITWNLLLGLGLVGLLFVPRRAPTAGLLTSGAVWLYCSYLTYSALASEPPSERCTRGGGVSSGGWVGVVAFFIALAAVVYSTLTAGVASRDMFGGGGSGDPGVGDNSVELPYRPDFFHLVFATASCYLAMLFTNWAVNESRTAFEIDRGWASTWVKMASSWACALIYGWTVVAPAILKNRDFGLPT</sequence>
<keyword evidence="5 6" id="KW-0472">Membrane</keyword>
<proteinExistence type="inferred from homology"/>
<dbReference type="AlphaFoldDB" id="A0AAD3DPG3"/>
<feature type="transmembrane region" description="Helical" evidence="6">
    <location>
        <begin position="82"/>
        <end position="101"/>
    </location>
</feature>
<feature type="transmembrane region" description="Helical" evidence="6">
    <location>
        <begin position="144"/>
        <end position="162"/>
    </location>
</feature>
<evidence type="ECO:0000256" key="4">
    <source>
        <dbReference type="ARBA" id="ARBA00022989"/>
    </source>
</evidence>
<dbReference type="GO" id="GO:0016020">
    <property type="term" value="C:membrane"/>
    <property type="evidence" value="ECO:0007669"/>
    <property type="project" value="UniProtKB-SubCell"/>
</dbReference>
<accession>A0AAD3DPG3</accession>
<dbReference type="PANTHER" id="PTHR10383:SF9">
    <property type="entry name" value="SERINE INCORPORATOR, ISOFORM F"/>
    <property type="match status" value="1"/>
</dbReference>
<feature type="transmembrane region" description="Helical" evidence="6">
    <location>
        <begin position="329"/>
        <end position="350"/>
    </location>
</feature>
<comment type="similarity">
    <text evidence="2">Belongs to the TDE1 family.</text>
</comment>
<keyword evidence="8" id="KW-1185">Reference proteome</keyword>
<comment type="subcellular location">
    <subcellularLocation>
        <location evidence="1">Membrane</location>
        <topology evidence="1">Multi-pass membrane protein</topology>
    </subcellularLocation>
</comment>
<feature type="transmembrane region" description="Helical" evidence="6">
    <location>
        <begin position="210"/>
        <end position="231"/>
    </location>
</feature>
<evidence type="ECO:0000313" key="8">
    <source>
        <dbReference type="Proteomes" id="UP001054857"/>
    </source>
</evidence>
<evidence type="ECO:0000256" key="2">
    <source>
        <dbReference type="ARBA" id="ARBA00006665"/>
    </source>
</evidence>
<evidence type="ECO:0008006" key="9">
    <source>
        <dbReference type="Google" id="ProtNLM"/>
    </source>
</evidence>
<dbReference type="Pfam" id="PF03348">
    <property type="entry name" value="Serinc"/>
    <property type="match status" value="2"/>
</dbReference>
<protein>
    <recommendedName>
        <fullName evidence="9">Serine incorporator</fullName>
    </recommendedName>
</protein>
<keyword evidence="4 6" id="KW-1133">Transmembrane helix</keyword>
<gene>
    <name evidence="7" type="ORF">Agub_g5385</name>
</gene>
<organism evidence="7 8">
    <name type="scientific">Astrephomene gubernaculifera</name>
    <dbReference type="NCBI Taxonomy" id="47775"/>
    <lineage>
        <taxon>Eukaryota</taxon>
        <taxon>Viridiplantae</taxon>
        <taxon>Chlorophyta</taxon>
        <taxon>core chlorophytes</taxon>
        <taxon>Chlorophyceae</taxon>
        <taxon>CS clade</taxon>
        <taxon>Chlamydomonadales</taxon>
        <taxon>Astrephomenaceae</taxon>
        <taxon>Astrephomene</taxon>
    </lineage>
</organism>
<feature type="transmembrane region" description="Helical" evidence="6">
    <location>
        <begin position="22"/>
        <end position="41"/>
    </location>
</feature>
<evidence type="ECO:0000256" key="3">
    <source>
        <dbReference type="ARBA" id="ARBA00022692"/>
    </source>
</evidence>
<dbReference type="EMBL" id="BMAR01000007">
    <property type="protein sequence ID" value="GFR44202.1"/>
    <property type="molecule type" value="Genomic_DNA"/>
</dbReference>